<protein>
    <submittedName>
        <fullName evidence="6">BlaI/MecI/CopY family transcriptional regulator</fullName>
    </submittedName>
</protein>
<evidence type="ECO:0000313" key="7">
    <source>
        <dbReference type="Proteomes" id="UP000326380"/>
    </source>
</evidence>
<accession>A0A7L5A0B6</accession>
<dbReference type="Gene3D" id="1.10.4040.10">
    <property type="entry name" value="Penicillinase repressor domain"/>
    <property type="match status" value="1"/>
</dbReference>
<keyword evidence="2" id="KW-0805">Transcription regulation</keyword>
<keyword evidence="7" id="KW-1185">Reference proteome</keyword>
<dbReference type="AlphaFoldDB" id="A0A7L5A0B6"/>
<name>A0A7L5A0B6_9BACT</name>
<comment type="similarity">
    <text evidence="1">Belongs to the BlaI transcriptional regulatory family.</text>
</comment>
<keyword evidence="3" id="KW-0238">DNA-binding</keyword>
<organism evidence="6 7">
    <name type="scientific">Hymenobacter busanensis</name>
    <dbReference type="NCBI Taxonomy" id="2607656"/>
    <lineage>
        <taxon>Bacteria</taxon>
        <taxon>Pseudomonadati</taxon>
        <taxon>Bacteroidota</taxon>
        <taxon>Cytophagia</taxon>
        <taxon>Cytophagales</taxon>
        <taxon>Hymenobacteraceae</taxon>
        <taxon>Hymenobacter</taxon>
    </lineage>
</organism>
<dbReference type="RefSeq" id="WP_151077874.1">
    <property type="nucleotide sequence ID" value="NZ_CP047647.1"/>
</dbReference>
<evidence type="ECO:0000256" key="5">
    <source>
        <dbReference type="SAM" id="MobiDB-lite"/>
    </source>
</evidence>
<feature type="region of interest" description="Disordered" evidence="5">
    <location>
        <begin position="119"/>
        <end position="142"/>
    </location>
</feature>
<dbReference type="PIRSF" id="PIRSF019455">
    <property type="entry name" value="CopR_AtkY"/>
    <property type="match status" value="1"/>
</dbReference>
<dbReference type="InterPro" id="IPR036390">
    <property type="entry name" value="WH_DNA-bd_sf"/>
</dbReference>
<dbReference type="EMBL" id="VTWU01000002">
    <property type="protein sequence ID" value="KAA9338350.1"/>
    <property type="molecule type" value="Genomic_DNA"/>
</dbReference>
<reference evidence="6 7" key="1">
    <citation type="submission" date="2019-09" db="EMBL/GenBank/DDBJ databases">
        <title>Genome sequence of Hymenobacter sp. M3.</title>
        <authorList>
            <person name="Srinivasan S."/>
        </authorList>
    </citation>
    <scope>NUCLEOTIDE SEQUENCE [LARGE SCALE GENOMIC DNA]</scope>
    <source>
        <strain evidence="6 7">M3</strain>
    </source>
</reference>
<dbReference type="Gene3D" id="1.10.10.10">
    <property type="entry name" value="Winged helix-like DNA-binding domain superfamily/Winged helix DNA-binding domain"/>
    <property type="match status" value="1"/>
</dbReference>
<evidence type="ECO:0000313" key="6">
    <source>
        <dbReference type="EMBL" id="KAA9338350.1"/>
    </source>
</evidence>
<evidence type="ECO:0000256" key="2">
    <source>
        <dbReference type="ARBA" id="ARBA00023015"/>
    </source>
</evidence>
<dbReference type="InterPro" id="IPR036388">
    <property type="entry name" value="WH-like_DNA-bd_sf"/>
</dbReference>
<dbReference type="GO" id="GO:0003677">
    <property type="term" value="F:DNA binding"/>
    <property type="evidence" value="ECO:0007669"/>
    <property type="project" value="UniProtKB-KW"/>
</dbReference>
<comment type="caution">
    <text evidence="6">The sequence shown here is derived from an EMBL/GenBank/DDBJ whole genome shotgun (WGS) entry which is preliminary data.</text>
</comment>
<evidence type="ECO:0000256" key="3">
    <source>
        <dbReference type="ARBA" id="ARBA00023125"/>
    </source>
</evidence>
<gene>
    <name evidence="6" type="ORF">F0P96_05815</name>
</gene>
<proteinExistence type="inferred from homology"/>
<dbReference type="GO" id="GO:0045892">
    <property type="term" value="P:negative regulation of DNA-templated transcription"/>
    <property type="evidence" value="ECO:0007669"/>
    <property type="project" value="InterPro"/>
</dbReference>
<sequence length="142" mass="16005">MGKNNVPRPTESELEILQVLWQHGPSTVRFVNDELSKRRDVGYTTTLKLLQLMHEKGIVARDDSSRTHVYRPALREQETQGVLIDRLLEAAFGGSALKLVQQALGNRKTSRAELDQIRDLLDSMDDQQDPDQPSPTATPDTK</sequence>
<dbReference type="Proteomes" id="UP000326380">
    <property type="component" value="Unassembled WGS sequence"/>
</dbReference>
<dbReference type="Pfam" id="PF03965">
    <property type="entry name" value="Penicillinase_R"/>
    <property type="match status" value="1"/>
</dbReference>
<keyword evidence="4" id="KW-0804">Transcription</keyword>
<dbReference type="InterPro" id="IPR005650">
    <property type="entry name" value="BlaI_family"/>
</dbReference>
<feature type="compositionally biased region" description="Low complexity" evidence="5">
    <location>
        <begin position="130"/>
        <end position="142"/>
    </location>
</feature>
<dbReference type="SUPFAM" id="SSF46785">
    <property type="entry name" value="Winged helix' DNA-binding domain"/>
    <property type="match status" value="1"/>
</dbReference>
<evidence type="ECO:0000256" key="1">
    <source>
        <dbReference type="ARBA" id="ARBA00011046"/>
    </source>
</evidence>
<evidence type="ECO:0000256" key="4">
    <source>
        <dbReference type="ARBA" id="ARBA00023163"/>
    </source>
</evidence>